<dbReference type="PROSITE" id="PS51402">
    <property type="entry name" value="CATALASE_3"/>
    <property type="match status" value="1"/>
</dbReference>
<dbReference type="InterPro" id="IPR010582">
    <property type="entry name" value="Catalase_immune_responsive"/>
</dbReference>
<evidence type="ECO:0000313" key="14">
    <source>
        <dbReference type="Proteomes" id="UP000054564"/>
    </source>
</evidence>
<comment type="cofactor">
    <cofactor evidence="9">
        <name>heme</name>
        <dbReference type="ChEBI" id="CHEBI:30413"/>
    </cofactor>
</comment>
<gene>
    <name evidence="13" type="ORF">PSTG_07525</name>
</gene>
<reference evidence="14" key="1">
    <citation type="submission" date="2014-03" db="EMBL/GenBank/DDBJ databases">
        <title>The Genome Sequence of Puccinia striiformis f. sp. tritici PST-78.</title>
        <authorList>
            <consortium name="The Broad Institute Genome Sequencing Platform"/>
            <person name="Cuomo C."/>
            <person name="Hulbert S."/>
            <person name="Chen X."/>
            <person name="Walker B."/>
            <person name="Young S.K."/>
            <person name="Zeng Q."/>
            <person name="Gargeya S."/>
            <person name="Fitzgerald M."/>
            <person name="Haas B."/>
            <person name="Abouelleil A."/>
            <person name="Alvarado L."/>
            <person name="Arachchi H.M."/>
            <person name="Berlin A.M."/>
            <person name="Chapman S.B."/>
            <person name="Goldberg J."/>
            <person name="Griggs A."/>
            <person name="Gujja S."/>
            <person name="Hansen M."/>
            <person name="Howarth C."/>
            <person name="Imamovic A."/>
            <person name="Larimer J."/>
            <person name="McCowan C."/>
            <person name="Montmayeur A."/>
            <person name="Murphy C."/>
            <person name="Neiman D."/>
            <person name="Pearson M."/>
            <person name="Priest M."/>
            <person name="Roberts A."/>
            <person name="Saif S."/>
            <person name="Shea T."/>
            <person name="Sisk P."/>
            <person name="Sykes S."/>
            <person name="Wortman J."/>
            <person name="Nusbaum C."/>
            <person name="Birren B."/>
        </authorList>
    </citation>
    <scope>NUCLEOTIDE SEQUENCE [LARGE SCALE GENOMIC DNA]</scope>
    <source>
        <strain evidence="14">race PST-78</strain>
    </source>
</reference>
<dbReference type="PIRSF" id="PIRSF038928">
    <property type="entry name" value="Catalase_clade1-3"/>
    <property type="match status" value="1"/>
</dbReference>
<comment type="similarity">
    <text evidence="1">Belongs to the catalase family.</text>
</comment>
<feature type="domain" description="Catalase core" evidence="12">
    <location>
        <begin position="48"/>
        <end position="429"/>
    </location>
</feature>
<dbReference type="SMR" id="A0A0L0VIX6"/>
<keyword evidence="6 9" id="KW-0408">Iron</keyword>
<evidence type="ECO:0000256" key="3">
    <source>
        <dbReference type="ARBA" id="ARBA00022617"/>
    </source>
</evidence>
<evidence type="ECO:0000256" key="4">
    <source>
        <dbReference type="ARBA" id="ARBA00022723"/>
    </source>
</evidence>
<keyword evidence="7" id="KW-0376">Hydrogen peroxide</keyword>
<comment type="caution">
    <text evidence="13">The sequence shown here is derived from an EMBL/GenBank/DDBJ whole genome shotgun (WGS) entry which is preliminary data.</text>
</comment>
<dbReference type="GO" id="GO:0004096">
    <property type="term" value="F:catalase activity"/>
    <property type="evidence" value="ECO:0007669"/>
    <property type="project" value="UniProtKB-EC"/>
</dbReference>
<dbReference type="Pfam" id="PF06628">
    <property type="entry name" value="Catalase-rel"/>
    <property type="match status" value="1"/>
</dbReference>
<dbReference type="Gene3D" id="2.40.180.10">
    <property type="entry name" value="Catalase core domain"/>
    <property type="match status" value="1"/>
</dbReference>
<organism evidence="13 14">
    <name type="scientific">Puccinia striiformis f. sp. tritici PST-78</name>
    <dbReference type="NCBI Taxonomy" id="1165861"/>
    <lineage>
        <taxon>Eukaryota</taxon>
        <taxon>Fungi</taxon>
        <taxon>Dikarya</taxon>
        <taxon>Basidiomycota</taxon>
        <taxon>Pucciniomycotina</taxon>
        <taxon>Pucciniomycetes</taxon>
        <taxon>Pucciniales</taxon>
        <taxon>Pucciniaceae</taxon>
        <taxon>Puccinia</taxon>
    </lineage>
</organism>
<dbReference type="Proteomes" id="UP000054564">
    <property type="component" value="Unassembled WGS sequence"/>
</dbReference>
<dbReference type="GO" id="GO:0005739">
    <property type="term" value="C:mitochondrion"/>
    <property type="evidence" value="ECO:0007669"/>
    <property type="project" value="TreeGrafter"/>
</dbReference>
<dbReference type="InterPro" id="IPR020835">
    <property type="entry name" value="Catalase_sf"/>
</dbReference>
<dbReference type="GO" id="GO:0020037">
    <property type="term" value="F:heme binding"/>
    <property type="evidence" value="ECO:0007669"/>
    <property type="project" value="InterPro"/>
</dbReference>
<dbReference type="SUPFAM" id="SSF56634">
    <property type="entry name" value="Heme-dependent catalase-like"/>
    <property type="match status" value="1"/>
</dbReference>
<evidence type="ECO:0000256" key="10">
    <source>
        <dbReference type="SAM" id="MobiDB-lite"/>
    </source>
</evidence>
<feature type="compositionally biased region" description="Polar residues" evidence="10">
    <location>
        <begin position="45"/>
        <end position="65"/>
    </location>
</feature>
<evidence type="ECO:0000256" key="9">
    <source>
        <dbReference type="PIRSR" id="PIRSR038928-2"/>
    </source>
</evidence>
<dbReference type="AlphaFoldDB" id="A0A0L0VIX6"/>
<dbReference type="GO" id="GO:0046872">
    <property type="term" value="F:metal ion binding"/>
    <property type="evidence" value="ECO:0007669"/>
    <property type="project" value="UniProtKB-KW"/>
</dbReference>
<dbReference type="SMART" id="SM01060">
    <property type="entry name" value="Catalase"/>
    <property type="match status" value="1"/>
</dbReference>
<feature type="active site" evidence="8">
    <location>
        <position position="176"/>
    </location>
</feature>
<keyword evidence="2" id="KW-0575">Peroxidase</keyword>
<dbReference type="PROSITE" id="PS51257">
    <property type="entry name" value="PROKAR_LIPOPROTEIN"/>
    <property type="match status" value="1"/>
</dbReference>
<dbReference type="PANTHER" id="PTHR11465:SF9">
    <property type="entry name" value="CATALASE"/>
    <property type="match status" value="1"/>
</dbReference>
<dbReference type="STRING" id="1165861.A0A0L0VIX6"/>
<dbReference type="GO" id="GO:0042542">
    <property type="term" value="P:response to hydrogen peroxide"/>
    <property type="evidence" value="ECO:0007669"/>
    <property type="project" value="TreeGrafter"/>
</dbReference>
<sequence>MFRGTQILCSLALFGCITQHSGSSLAPNETDDTSAAQLPGVPNASPLQIPNPSPVLHSNNSTKASDSWAGLRPPVAITPLNPDAVAKQIAVDRVNIPERPVHVQGAGAYGTFTVTTNFAQSHTMMDLFSNVGQTTPVTVRFSNALGENGWLDTARNVRGFAMKFHTKQGLWDLLSNNAPVFFTRHPAKFPAFVEAQGRDPVTNLRDADRAFGFFANNPESMNVFLRLFSSAGISRGWVHTNSWSVHTYRWYKSDGTWSYVKLTFETQQGVLNFTEAEQAQVKDPGYAARELYSSIESGKFPRWKLYAQVMSAKEAENFKYNVLDSTKDWPTSLVAQQEIGVLELNKNPTDYHTEVEKQAFTPANFVPGWAASHDPILQMRMAIYADSSRYRLHQNSDPVKIAKRDLLNTQMPNGNGPPQILKNSAQVLSNPSPKQIPGGPITDAAPKYDYEHSLWINNALKSMDVISPIDFEQPAMFYGNLTQSEKLELIHNIAGGLSLISSSDIRTNFINWLAKASADLSEQVAKKLKSMTA</sequence>
<dbReference type="EMBL" id="AJIL01000048">
    <property type="protein sequence ID" value="KNE99218.1"/>
    <property type="molecule type" value="Genomic_DNA"/>
</dbReference>
<dbReference type="OrthoDB" id="6880011at2759"/>
<keyword evidence="11" id="KW-0732">Signal</keyword>
<protein>
    <submittedName>
        <fullName evidence="13">Catalase</fullName>
    </submittedName>
</protein>
<name>A0A0L0VIX6_9BASI</name>
<evidence type="ECO:0000256" key="6">
    <source>
        <dbReference type="ARBA" id="ARBA00023004"/>
    </source>
</evidence>
<keyword evidence="14" id="KW-1185">Reference proteome</keyword>
<evidence type="ECO:0000256" key="5">
    <source>
        <dbReference type="ARBA" id="ARBA00023002"/>
    </source>
</evidence>
<dbReference type="InterPro" id="IPR011614">
    <property type="entry name" value="Catalase_core"/>
</dbReference>
<feature type="region of interest" description="Disordered" evidence="10">
    <location>
        <begin position="23"/>
        <end position="68"/>
    </location>
</feature>
<dbReference type="GO" id="GO:0005777">
    <property type="term" value="C:peroxisome"/>
    <property type="evidence" value="ECO:0007669"/>
    <property type="project" value="TreeGrafter"/>
</dbReference>
<evidence type="ECO:0000256" key="8">
    <source>
        <dbReference type="PIRSR" id="PIRSR038928-1"/>
    </source>
</evidence>
<keyword evidence="3 9" id="KW-0349">Heme</keyword>
<feature type="binding site" description="axial binding residue" evidence="9">
    <location>
        <position position="384"/>
    </location>
    <ligand>
        <name>heme</name>
        <dbReference type="ChEBI" id="CHEBI:30413"/>
    </ligand>
    <ligandPart>
        <name>Fe</name>
        <dbReference type="ChEBI" id="CHEBI:18248"/>
    </ligandPart>
</feature>
<feature type="active site" evidence="8">
    <location>
        <position position="102"/>
    </location>
</feature>
<feature type="chain" id="PRO_5005550416" evidence="11">
    <location>
        <begin position="23"/>
        <end position="533"/>
    </location>
</feature>
<evidence type="ECO:0000256" key="7">
    <source>
        <dbReference type="ARBA" id="ARBA00023324"/>
    </source>
</evidence>
<dbReference type="InterPro" id="IPR024711">
    <property type="entry name" value="Catalase_clade1/3"/>
</dbReference>
<keyword evidence="5" id="KW-0560">Oxidoreductase</keyword>
<evidence type="ECO:0000256" key="1">
    <source>
        <dbReference type="ARBA" id="ARBA00005329"/>
    </source>
</evidence>
<dbReference type="Pfam" id="PF00199">
    <property type="entry name" value="Catalase"/>
    <property type="match status" value="1"/>
</dbReference>
<dbReference type="GO" id="GO:0042744">
    <property type="term" value="P:hydrogen peroxide catabolic process"/>
    <property type="evidence" value="ECO:0007669"/>
    <property type="project" value="UniProtKB-KW"/>
</dbReference>
<dbReference type="PRINTS" id="PR00067">
    <property type="entry name" value="CATALASE"/>
</dbReference>
<dbReference type="PANTHER" id="PTHR11465">
    <property type="entry name" value="CATALASE"/>
    <property type="match status" value="1"/>
</dbReference>
<dbReference type="InterPro" id="IPR018028">
    <property type="entry name" value="Catalase"/>
</dbReference>
<keyword evidence="4 9" id="KW-0479">Metal-binding</keyword>
<evidence type="ECO:0000259" key="12">
    <source>
        <dbReference type="SMART" id="SM01060"/>
    </source>
</evidence>
<proteinExistence type="inferred from homology"/>
<evidence type="ECO:0000256" key="2">
    <source>
        <dbReference type="ARBA" id="ARBA00022559"/>
    </source>
</evidence>
<evidence type="ECO:0000313" key="13">
    <source>
        <dbReference type="EMBL" id="KNE99218.1"/>
    </source>
</evidence>
<accession>A0A0L0VIX6</accession>
<feature type="signal peptide" evidence="11">
    <location>
        <begin position="1"/>
        <end position="22"/>
    </location>
</feature>
<evidence type="ECO:0000256" key="11">
    <source>
        <dbReference type="SAM" id="SignalP"/>
    </source>
</evidence>